<dbReference type="EMBL" id="MPRL01000004">
    <property type="protein sequence ID" value="OOZ41956.1"/>
    <property type="molecule type" value="Genomic_DNA"/>
</dbReference>
<comment type="caution">
    <text evidence="1">The sequence shown here is derived from an EMBL/GenBank/DDBJ whole genome shotgun (WGS) entry which is preliminary data.</text>
</comment>
<gene>
    <name evidence="1" type="ORF">BOW53_01970</name>
</gene>
<accession>A0A1T2LAI2</accession>
<dbReference type="AlphaFoldDB" id="A0A1T2LAI2"/>
<dbReference type="Proteomes" id="UP000191110">
    <property type="component" value="Unassembled WGS sequence"/>
</dbReference>
<organism evidence="1 2">
    <name type="scientific">Solemya pervernicosa gill symbiont</name>
    <dbReference type="NCBI Taxonomy" id="642797"/>
    <lineage>
        <taxon>Bacteria</taxon>
        <taxon>Pseudomonadati</taxon>
        <taxon>Pseudomonadota</taxon>
        <taxon>Gammaproteobacteria</taxon>
        <taxon>sulfur-oxidizing symbionts</taxon>
    </lineage>
</organism>
<protein>
    <submittedName>
        <fullName evidence="1">Uncharacterized protein</fullName>
    </submittedName>
</protein>
<dbReference type="RefSeq" id="WP_078482408.1">
    <property type="nucleotide sequence ID" value="NZ_MPRL01000004.1"/>
</dbReference>
<evidence type="ECO:0000313" key="1">
    <source>
        <dbReference type="EMBL" id="OOZ41956.1"/>
    </source>
</evidence>
<proteinExistence type="predicted"/>
<sequence>MGEMMVWTMFREFHKQAKQIIGSDVLTHKPEESTISTLEESYRNNLNIEGWMPECGAYEGLSVNA</sequence>
<dbReference type="OrthoDB" id="893980at2"/>
<name>A0A1T2LAI2_9GAMM</name>
<reference evidence="1 2" key="1">
    <citation type="submission" date="2016-11" db="EMBL/GenBank/DDBJ databases">
        <title>Mixed transmission modes and dynamic genome evolution in an obligate animal-bacterial symbiosis.</title>
        <authorList>
            <person name="Russell S.L."/>
            <person name="Corbett-Detig R.B."/>
            <person name="Cavanaugh C.M."/>
        </authorList>
    </citation>
    <scope>NUCLEOTIDE SEQUENCE [LARGE SCALE GENOMIC DNA]</scope>
    <source>
        <strain evidence="1">Sveles-Q1</strain>
    </source>
</reference>
<keyword evidence="2" id="KW-1185">Reference proteome</keyword>
<evidence type="ECO:0000313" key="2">
    <source>
        <dbReference type="Proteomes" id="UP000191110"/>
    </source>
</evidence>